<dbReference type="InterPro" id="IPR006311">
    <property type="entry name" value="TAT_signal"/>
</dbReference>
<accession>A0ABT6WUQ6</accession>
<evidence type="ECO:0000256" key="1">
    <source>
        <dbReference type="SAM" id="MobiDB-lite"/>
    </source>
</evidence>
<protein>
    <recommendedName>
        <fullName evidence="5">TonB C-terminal domain-containing protein</fullName>
    </recommendedName>
</protein>
<dbReference type="Proteomes" id="UP001241758">
    <property type="component" value="Unassembled WGS sequence"/>
</dbReference>
<organism evidence="3 4">
    <name type="scientific">Actinoplanes sandaracinus</name>
    <dbReference type="NCBI Taxonomy" id="3045177"/>
    <lineage>
        <taxon>Bacteria</taxon>
        <taxon>Bacillati</taxon>
        <taxon>Actinomycetota</taxon>
        <taxon>Actinomycetes</taxon>
        <taxon>Micromonosporales</taxon>
        <taxon>Micromonosporaceae</taxon>
        <taxon>Actinoplanes</taxon>
    </lineage>
</organism>
<feature type="compositionally biased region" description="Low complexity" evidence="1">
    <location>
        <begin position="63"/>
        <end position="103"/>
    </location>
</feature>
<evidence type="ECO:0000256" key="2">
    <source>
        <dbReference type="SAM" id="SignalP"/>
    </source>
</evidence>
<dbReference type="PROSITE" id="PS51318">
    <property type="entry name" value="TAT"/>
    <property type="match status" value="1"/>
</dbReference>
<dbReference type="EMBL" id="JASCTH010000026">
    <property type="protein sequence ID" value="MDI6103480.1"/>
    <property type="molecule type" value="Genomic_DNA"/>
</dbReference>
<evidence type="ECO:0000313" key="4">
    <source>
        <dbReference type="Proteomes" id="UP001241758"/>
    </source>
</evidence>
<evidence type="ECO:0008006" key="5">
    <source>
        <dbReference type="Google" id="ProtNLM"/>
    </source>
</evidence>
<sequence>MTMSRKSLFRGTRGVALLVGLAGFAVSTAWPAGAALASDPADKAATQVASAAAQAAPALATGQAVTTAPAPDGGQAPATGPAPAGAAPASGPALANGPGLAEPVATGQIAPHGYQAVAVSVERTRGRHHQSVFQVSGGAKPAAAVLRLASSPAFRSLRPHYMPPSKSGRYRYEVTVHYRNGKAKRVVTYSNTPSAPKVLLDVIRGVETMPTPSFPPGFPFTGGLPFS</sequence>
<gene>
    <name evidence="3" type="ORF">QLQ12_33210</name>
</gene>
<proteinExistence type="predicted"/>
<keyword evidence="4" id="KW-1185">Reference proteome</keyword>
<dbReference type="RefSeq" id="WP_282764634.1">
    <property type="nucleotide sequence ID" value="NZ_JASCTH010000026.1"/>
</dbReference>
<keyword evidence="2" id="KW-0732">Signal</keyword>
<feature type="region of interest" description="Disordered" evidence="1">
    <location>
        <begin position="63"/>
        <end position="104"/>
    </location>
</feature>
<feature type="chain" id="PRO_5045408138" description="TonB C-terminal domain-containing protein" evidence="2">
    <location>
        <begin position="35"/>
        <end position="227"/>
    </location>
</feature>
<comment type="caution">
    <text evidence="3">The sequence shown here is derived from an EMBL/GenBank/DDBJ whole genome shotgun (WGS) entry which is preliminary data.</text>
</comment>
<reference evidence="3 4" key="1">
    <citation type="submission" date="2023-05" db="EMBL/GenBank/DDBJ databases">
        <title>Actinoplanes sp. NEAU-A12 genome sequencing.</title>
        <authorList>
            <person name="Wang Z.-S."/>
        </authorList>
    </citation>
    <scope>NUCLEOTIDE SEQUENCE [LARGE SCALE GENOMIC DNA]</scope>
    <source>
        <strain evidence="3 4">NEAU-A12</strain>
    </source>
</reference>
<evidence type="ECO:0000313" key="3">
    <source>
        <dbReference type="EMBL" id="MDI6103480.1"/>
    </source>
</evidence>
<feature type="signal peptide" evidence="2">
    <location>
        <begin position="1"/>
        <end position="34"/>
    </location>
</feature>
<name>A0ABT6WUQ6_9ACTN</name>